<keyword evidence="2" id="KW-0812">Transmembrane</keyword>
<accession>A0ABS3DHU6</accession>
<evidence type="ECO:0000313" key="3">
    <source>
        <dbReference type="EMBL" id="MBN8230922.1"/>
    </source>
</evidence>
<evidence type="ECO:0000256" key="2">
    <source>
        <dbReference type="SAM" id="Phobius"/>
    </source>
</evidence>
<dbReference type="Proteomes" id="UP000664052">
    <property type="component" value="Unassembled WGS sequence"/>
</dbReference>
<sequence length="272" mass="28806">MKYQCEGCERLVPVESFRVEDGQLAVTCRVCGARTLAGPTPSAAPVASVAPVAPVSPVAVQESSREREDAPAPRGGDHGAAVAMPVAEAFAPPPPARASVTALRVIRSEASSLAPPDFDGDPFQAPPGHCPKCVAPMRDDAGACAQCGLVYANFIPEEHQPSESLATEWRALMVTWHDWDAHDRLLSHAMGRGELAMVGRLYRLRLARAPNDPQALRGRDEVVRRVTSAVPLASDGPSPAMARKVKSAVMGGVLLVSLVLALLLLQMLRGAF</sequence>
<dbReference type="RefSeq" id="WP_207054809.1">
    <property type="nucleotide sequence ID" value="NZ_JAFIMU010000007.1"/>
</dbReference>
<evidence type="ECO:0008006" key="5">
    <source>
        <dbReference type="Google" id="ProtNLM"/>
    </source>
</evidence>
<comment type="caution">
    <text evidence="3">The sequence shown here is derived from an EMBL/GenBank/DDBJ whole genome shotgun (WGS) entry which is preliminary data.</text>
</comment>
<feature type="transmembrane region" description="Helical" evidence="2">
    <location>
        <begin position="248"/>
        <end position="268"/>
    </location>
</feature>
<protein>
    <recommendedName>
        <fullName evidence="5">Zinc ribbon domain-containing protein</fullName>
    </recommendedName>
</protein>
<gene>
    <name evidence="3" type="ORF">JYK02_25725</name>
</gene>
<keyword evidence="2" id="KW-0472">Membrane</keyword>
<evidence type="ECO:0000256" key="1">
    <source>
        <dbReference type="SAM" id="MobiDB-lite"/>
    </source>
</evidence>
<evidence type="ECO:0000313" key="4">
    <source>
        <dbReference type="Proteomes" id="UP000664052"/>
    </source>
</evidence>
<name>A0ABS3DHU6_9BACT</name>
<organism evidence="3 4">
    <name type="scientific">Corallococcus macrosporus</name>
    <dbReference type="NCBI Taxonomy" id="35"/>
    <lineage>
        <taxon>Bacteria</taxon>
        <taxon>Pseudomonadati</taxon>
        <taxon>Myxococcota</taxon>
        <taxon>Myxococcia</taxon>
        <taxon>Myxococcales</taxon>
        <taxon>Cystobacterineae</taxon>
        <taxon>Myxococcaceae</taxon>
        <taxon>Corallococcus</taxon>
    </lineage>
</organism>
<proteinExistence type="predicted"/>
<reference evidence="3 4" key="1">
    <citation type="submission" date="2021-02" db="EMBL/GenBank/DDBJ databases">
        <title>De Novo genome assembly of isolated myxobacteria.</title>
        <authorList>
            <person name="Stevens D.C."/>
        </authorList>
    </citation>
    <scope>NUCLEOTIDE SEQUENCE [LARGE SCALE GENOMIC DNA]</scope>
    <source>
        <strain evidence="3 4">ATCC 29039</strain>
    </source>
</reference>
<feature type="region of interest" description="Disordered" evidence="1">
    <location>
        <begin position="59"/>
        <end position="79"/>
    </location>
</feature>
<keyword evidence="2" id="KW-1133">Transmembrane helix</keyword>
<dbReference type="EMBL" id="JAFIMU010000007">
    <property type="protein sequence ID" value="MBN8230922.1"/>
    <property type="molecule type" value="Genomic_DNA"/>
</dbReference>
<keyword evidence="4" id="KW-1185">Reference proteome</keyword>
<feature type="compositionally biased region" description="Basic and acidic residues" evidence="1">
    <location>
        <begin position="63"/>
        <end position="77"/>
    </location>
</feature>